<sequence length="127" mass="14497">MTKSQNISTSFGEPLSAESKKLVNDVRQRLTQPLNDRFNTDFNIYRFVMNAERAVKNRKEIVESAAKAVNQHLKMRKCMKLPNNDMRRLTFRQAKKSCDHLLNCTISPSARKLAFDIGCISTALGFS</sequence>
<dbReference type="WBParaSite" id="jg4123">
    <property type="protein sequence ID" value="jg4123"/>
    <property type="gene ID" value="jg4123"/>
</dbReference>
<name>A0A915EBL4_9BILA</name>
<organism evidence="1 2">
    <name type="scientific">Ditylenchus dipsaci</name>
    <dbReference type="NCBI Taxonomy" id="166011"/>
    <lineage>
        <taxon>Eukaryota</taxon>
        <taxon>Metazoa</taxon>
        <taxon>Ecdysozoa</taxon>
        <taxon>Nematoda</taxon>
        <taxon>Chromadorea</taxon>
        <taxon>Rhabditida</taxon>
        <taxon>Tylenchina</taxon>
        <taxon>Tylenchomorpha</taxon>
        <taxon>Sphaerularioidea</taxon>
        <taxon>Anguinidae</taxon>
        <taxon>Anguininae</taxon>
        <taxon>Ditylenchus</taxon>
    </lineage>
</organism>
<reference evidence="2" key="1">
    <citation type="submission" date="2022-11" db="UniProtKB">
        <authorList>
            <consortium name="WormBaseParasite"/>
        </authorList>
    </citation>
    <scope>IDENTIFICATION</scope>
</reference>
<accession>A0A915EBL4</accession>
<proteinExistence type="predicted"/>
<evidence type="ECO:0000313" key="2">
    <source>
        <dbReference type="WBParaSite" id="jg4123"/>
    </source>
</evidence>
<keyword evidence="1" id="KW-1185">Reference proteome</keyword>
<dbReference type="AlphaFoldDB" id="A0A915EBL4"/>
<dbReference type="Proteomes" id="UP000887574">
    <property type="component" value="Unplaced"/>
</dbReference>
<evidence type="ECO:0000313" key="1">
    <source>
        <dbReference type="Proteomes" id="UP000887574"/>
    </source>
</evidence>
<protein>
    <submittedName>
        <fullName evidence="2">Uncharacterized protein</fullName>
    </submittedName>
</protein>